<feature type="compositionally biased region" description="Gly residues" evidence="1">
    <location>
        <begin position="18"/>
        <end position="27"/>
    </location>
</feature>
<dbReference type="EMBL" id="BOMM01000045">
    <property type="protein sequence ID" value="GIE12931.1"/>
    <property type="molecule type" value="Genomic_DNA"/>
</dbReference>
<proteinExistence type="predicted"/>
<evidence type="ECO:0000313" key="2">
    <source>
        <dbReference type="EMBL" id="GIE12931.1"/>
    </source>
</evidence>
<sequence length="130" mass="13511">MRLNQPAVPSVGRVTGVGAAGGGGNRGILGRKDAGSSFNGSGVASAGPASFCGPACQWPTSLVGRLPQPVTTARTVHTAAMTDAALIRVRPRRRLILLTQTAQADRKVAAAQESNRNLTFPRADRQSTYD</sequence>
<accession>A0A919MAT7</accession>
<name>A0A919MAT7_9ACTN</name>
<feature type="region of interest" description="Disordered" evidence="1">
    <location>
        <begin position="108"/>
        <end position="130"/>
    </location>
</feature>
<evidence type="ECO:0000256" key="1">
    <source>
        <dbReference type="SAM" id="MobiDB-lite"/>
    </source>
</evidence>
<comment type="caution">
    <text evidence="2">The sequence shown here is derived from an EMBL/GenBank/DDBJ whole genome shotgun (WGS) entry which is preliminary data.</text>
</comment>
<keyword evidence="3" id="KW-1185">Reference proteome</keyword>
<organism evidence="2 3">
    <name type="scientific">Paractinoplanes ferrugineus</name>
    <dbReference type="NCBI Taxonomy" id="113564"/>
    <lineage>
        <taxon>Bacteria</taxon>
        <taxon>Bacillati</taxon>
        <taxon>Actinomycetota</taxon>
        <taxon>Actinomycetes</taxon>
        <taxon>Micromonosporales</taxon>
        <taxon>Micromonosporaceae</taxon>
        <taxon>Paractinoplanes</taxon>
    </lineage>
</organism>
<feature type="region of interest" description="Disordered" evidence="1">
    <location>
        <begin position="1"/>
        <end position="46"/>
    </location>
</feature>
<dbReference type="Proteomes" id="UP000598174">
    <property type="component" value="Unassembled WGS sequence"/>
</dbReference>
<dbReference type="AlphaFoldDB" id="A0A919MAT7"/>
<gene>
    <name evidence="2" type="ORF">Afe05nite_47710</name>
</gene>
<reference evidence="2" key="1">
    <citation type="submission" date="2021-01" db="EMBL/GenBank/DDBJ databases">
        <title>Whole genome shotgun sequence of Actinoplanes ferrugineus NBRC 15555.</title>
        <authorList>
            <person name="Komaki H."/>
            <person name="Tamura T."/>
        </authorList>
    </citation>
    <scope>NUCLEOTIDE SEQUENCE</scope>
    <source>
        <strain evidence="2">NBRC 15555</strain>
    </source>
</reference>
<evidence type="ECO:0000313" key="3">
    <source>
        <dbReference type="Proteomes" id="UP000598174"/>
    </source>
</evidence>
<protein>
    <submittedName>
        <fullName evidence="2">Uncharacterized protein</fullName>
    </submittedName>
</protein>